<gene>
    <name evidence="5" type="ORF">DFR24_0246</name>
</gene>
<evidence type="ECO:0000259" key="3">
    <source>
        <dbReference type="Pfam" id="PF00501"/>
    </source>
</evidence>
<dbReference type="Gene3D" id="3.30.300.30">
    <property type="match status" value="1"/>
</dbReference>
<evidence type="ECO:0000256" key="1">
    <source>
        <dbReference type="ARBA" id="ARBA00006432"/>
    </source>
</evidence>
<comment type="caution">
    <text evidence="5">The sequence shown here is derived from an EMBL/GenBank/DDBJ whole genome shotgun (WGS) entry which is preliminary data.</text>
</comment>
<dbReference type="Proteomes" id="UP000295341">
    <property type="component" value="Unassembled WGS sequence"/>
</dbReference>
<dbReference type="OrthoDB" id="9803968at2"/>
<protein>
    <submittedName>
        <fullName evidence="5">Long-chain acyl-CoA synthetase</fullName>
    </submittedName>
</protein>
<dbReference type="EMBL" id="SOBT01000008">
    <property type="protein sequence ID" value="TDU30889.1"/>
    <property type="molecule type" value="Genomic_DNA"/>
</dbReference>
<keyword evidence="2" id="KW-0436">Ligase</keyword>
<dbReference type="InterPro" id="IPR025110">
    <property type="entry name" value="AMP-bd_C"/>
</dbReference>
<evidence type="ECO:0000256" key="2">
    <source>
        <dbReference type="ARBA" id="ARBA00022598"/>
    </source>
</evidence>
<evidence type="ECO:0000313" key="6">
    <source>
        <dbReference type="Proteomes" id="UP000295341"/>
    </source>
</evidence>
<reference evidence="5 6" key="1">
    <citation type="submission" date="2019-03" db="EMBL/GenBank/DDBJ databases">
        <title>Genomic Encyclopedia of Type Strains, Phase IV (KMG-IV): sequencing the most valuable type-strain genomes for metagenomic binning, comparative biology and taxonomic classification.</title>
        <authorList>
            <person name="Goeker M."/>
        </authorList>
    </citation>
    <scope>NUCLEOTIDE SEQUENCE [LARGE SCALE GENOMIC DNA]</scope>
    <source>
        <strain evidence="5 6">DSM 26377</strain>
    </source>
</reference>
<dbReference type="PANTHER" id="PTHR43767">
    <property type="entry name" value="LONG-CHAIN-FATTY-ACID--COA LIGASE"/>
    <property type="match status" value="1"/>
</dbReference>
<dbReference type="AlphaFoldDB" id="A0A4R7PBB8"/>
<dbReference type="PANTHER" id="PTHR43767:SF1">
    <property type="entry name" value="NONRIBOSOMAL PEPTIDE SYNTHASE PES1 (EUROFUNG)-RELATED"/>
    <property type="match status" value="1"/>
</dbReference>
<organism evidence="5 6">
    <name type="scientific">Panacagrimonas perspica</name>
    <dbReference type="NCBI Taxonomy" id="381431"/>
    <lineage>
        <taxon>Bacteria</taxon>
        <taxon>Pseudomonadati</taxon>
        <taxon>Pseudomonadota</taxon>
        <taxon>Gammaproteobacteria</taxon>
        <taxon>Nevskiales</taxon>
        <taxon>Nevskiaceae</taxon>
        <taxon>Panacagrimonas</taxon>
    </lineage>
</organism>
<dbReference type="GO" id="GO:0016878">
    <property type="term" value="F:acid-thiol ligase activity"/>
    <property type="evidence" value="ECO:0007669"/>
    <property type="project" value="UniProtKB-ARBA"/>
</dbReference>
<evidence type="ECO:0000313" key="5">
    <source>
        <dbReference type="EMBL" id="TDU30889.1"/>
    </source>
</evidence>
<dbReference type="FunFam" id="3.30.300.30:FF:000008">
    <property type="entry name" value="2,3-dihydroxybenzoate-AMP ligase"/>
    <property type="match status" value="1"/>
</dbReference>
<comment type="similarity">
    <text evidence="1">Belongs to the ATP-dependent AMP-binding enzyme family.</text>
</comment>
<name>A0A4R7PBB8_9GAMM</name>
<proteinExistence type="inferred from homology"/>
<dbReference type="InterPro" id="IPR042099">
    <property type="entry name" value="ANL_N_sf"/>
</dbReference>
<dbReference type="PROSITE" id="PS00455">
    <property type="entry name" value="AMP_BINDING"/>
    <property type="match status" value="1"/>
</dbReference>
<dbReference type="InterPro" id="IPR050237">
    <property type="entry name" value="ATP-dep_AMP-bd_enzyme"/>
</dbReference>
<feature type="domain" description="AMP-binding enzyme C-terminal" evidence="4">
    <location>
        <begin position="465"/>
        <end position="540"/>
    </location>
</feature>
<dbReference type="Pfam" id="PF13193">
    <property type="entry name" value="AMP-binding_C"/>
    <property type="match status" value="1"/>
</dbReference>
<feature type="domain" description="AMP-dependent synthetase/ligase" evidence="3">
    <location>
        <begin position="30"/>
        <end position="415"/>
    </location>
</feature>
<evidence type="ECO:0000259" key="4">
    <source>
        <dbReference type="Pfam" id="PF13193"/>
    </source>
</evidence>
<dbReference type="InterPro" id="IPR020845">
    <property type="entry name" value="AMP-binding_CS"/>
</dbReference>
<dbReference type="RefSeq" id="WP_133879525.1">
    <property type="nucleotide sequence ID" value="NZ_MWIN01000022.1"/>
</dbReference>
<dbReference type="SUPFAM" id="SSF56801">
    <property type="entry name" value="Acetyl-CoA synthetase-like"/>
    <property type="match status" value="1"/>
</dbReference>
<keyword evidence="6" id="KW-1185">Reference proteome</keyword>
<sequence length="547" mass="59206">MTTTRPWTALYSRGHAADITIEHPHALSLFRAAVARAADKPAIHYFDATLSYAEVDALSDALACALIEGGVRRGDRVAMYLQNVPQFVIGLVASWKAGAIAVSINPMNRERELGLLLADSQPAAILAHESAYRDVLGKVLQEHPVPTVITTSELEFQTRGDARLFASSAHDRPVTTIDFMECIDRHRGEKPPAVEYDGNDVAMLVYTSGTTGLPKGAMNSHRSVAFTAQVYRDWMGLPEGAGVLGIAPLFHITGLIGHIALSLLIAGPLTLAYRFEPGVVLDAIAEHRPVFTIGAITALIALMNHPAATPQILGSLKTIYSGGAPIAPAVVEQFESKFGIYIRNAYGLTETTSPSTVTPKDLRGPVDPDFGALSVGVPTFNTEIRIVDVETAQPVKSGESGEIVIRGPQVVGGYWNKPKETAEAIRDGWLHTGDIGVLDAAGWLYLVDRKKDMINASGYKVWPREVEDVLYTHPAVREAAVVGIPDEYRGESVKAVVSLKPGTSATAEEITEFCKARMAAYKYPRVVQFLPELPKTVTGKILRRELR</sequence>
<dbReference type="Pfam" id="PF00501">
    <property type="entry name" value="AMP-binding"/>
    <property type="match status" value="1"/>
</dbReference>
<accession>A0A4R7PBB8</accession>
<dbReference type="InterPro" id="IPR045851">
    <property type="entry name" value="AMP-bd_C_sf"/>
</dbReference>
<dbReference type="InterPro" id="IPR000873">
    <property type="entry name" value="AMP-dep_synth/lig_dom"/>
</dbReference>
<dbReference type="Gene3D" id="3.40.50.12780">
    <property type="entry name" value="N-terminal domain of ligase-like"/>
    <property type="match status" value="1"/>
</dbReference>